<feature type="region of interest" description="Disordered" evidence="15">
    <location>
        <begin position="1031"/>
        <end position="1074"/>
    </location>
</feature>
<organism evidence="17 18">
    <name type="scientific">Triangularia setosa</name>
    <dbReference type="NCBI Taxonomy" id="2587417"/>
    <lineage>
        <taxon>Eukaryota</taxon>
        <taxon>Fungi</taxon>
        <taxon>Dikarya</taxon>
        <taxon>Ascomycota</taxon>
        <taxon>Pezizomycotina</taxon>
        <taxon>Sordariomycetes</taxon>
        <taxon>Sordariomycetidae</taxon>
        <taxon>Sordariales</taxon>
        <taxon>Podosporaceae</taxon>
        <taxon>Triangularia</taxon>
    </lineage>
</organism>
<dbReference type="Gene3D" id="3.30.1490.100">
    <property type="entry name" value="DNA polymerase, Y-family, little finger domain"/>
    <property type="match status" value="1"/>
</dbReference>
<dbReference type="PANTHER" id="PTHR11076">
    <property type="entry name" value="DNA REPAIR POLYMERASE UMUC / TRANSFERASE FAMILY MEMBER"/>
    <property type="match status" value="1"/>
</dbReference>
<dbReference type="InterPro" id="IPR043128">
    <property type="entry name" value="Rev_trsase/Diguanyl_cyclase"/>
</dbReference>
<dbReference type="InterPro" id="IPR017961">
    <property type="entry name" value="DNA_pol_Y-fam_little_finger"/>
</dbReference>
<comment type="caution">
    <text evidence="17">The sequence shown here is derived from an EMBL/GenBank/DDBJ whole genome shotgun (WGS) entry which is preliminary data.</text>
</comment>
<keyword evidence="11" id="KW-0496">Mitochondrion</keyword>
<sequence>MNTRALLFSFLPQVVLVASRPCDKNAFNNVLGISAEVVSAVFVPGGHTYGEGTANLAYPIAPTKLPELCALIINASSSEISNYRFGLFLPTQWNSRFLAVGNGAFLGGINWLDMGSGVRYGHAVMSTDTGHNSSAVDLTWALHNQERKKDFGYRAMHGSVELSKKITEAYYGETISYSYYSGASTGGRQGLKEAQISPTSFDGLLIGAPAWYTSHLQTWSTKVALYNLPMTDKRHVDTSFFRILADEVIRQCDEVDGLKDGIVSHPDLCKFTLAPLLCGNSLETNSSVCLTAEQAETIRNVYSDFYAEGKLAYPGMGLSSEIQWSFLLGGAAPTAFGDAYIQYFLYDDPDWHWTQWNDSIVWQADEADPGNCTASTYDMAELKERGGKILMYHGAADALIPPGSSQLFYERVAQAMGGIGSLQEWFRYFVIPGLQHVTGTVVDAPWYFAGSGAQGRLGTSTYSTPGFEDSKHDALLALMAWVENATAVDELVATTWKSQADPGSGVLRQRPLCPFPKRQTYRGNGHPDVPESFICLAPPLNLVTFEEAEPDLASLKHSLLGPSLTKAGQDKVDQSKVAEIIYNASKGSKFFNREEERDKALTVKIDQILAKKRQLEKLDLSRELKAADVLLAQLEASRDLTQHIVHIDCDAFYAAVEQLDRPELADLPFAVGGGVLTTCNYVARKFGCRSGMAGFVAKKLCPQLILLPLNFDKYNAKAAEVREILADYDPRFESASIDEAYLNMTQYCIDHDMEAADVVSRMRKEIRKKTHITVSAGIAANARLAKICSNINKPDGQYVLPHDRVAIMEFMRNLSCRQVNGIGRVLERELRAVGINTCGDVYTQRQFIERLFGEKTYNFLLRCYLGLGRTNVQPAEEYERKSVGTERTFRDMGDPTQLREQLRRIAEELEKDMRRAECKGRTLCIKVKLHTYEVLTRQVALPKAVFLADDLYHYSLPMLVKLEQEVPSLKLRLMGLRCTHLLSTKKPDTMAFLGFRPRRSASAETDESTSGARTKKATGIEEEWEVWPAETSDDVPVDHAENSSGAGSPFRRHGKEVLPNPKKEQQPAEETHEELWDCPICNRPQTPDERQFNEHIDLCLSRQTIRDTIQQVAASNPSPIKTTVPEANKTKEKKRGRQPTPADPRQKKLRFG</sequence>
<dbReference type="InterPro" id="IPR001126">
    <property type="entry name" value="UmuC"/>
</dbReference>
<feature type="region of interest" description="Disordered" evidence="15">
    <location>
        <begin position="1113"/>
        <end position="1152"/>
    </location>
</feature>
<dbReference type="InterPro" id="IPR029058">
    <property type="entry name" value="AB_hydrolase_fold"/>
</dbReference>
<evidence type="ECO:0000259" key="16">
    <source>
        <dbReference type="PROSITE" id="PS50173"/>
    </source>
</evidence>
<dbReference type="GO" id="GO:0003684">
    <property type="term" value="F:damaged DNA binding"/>
    <property type="evidence" value="ECO:0007669"/>
    <property type="project" value="InterPro"/>
</dbReference>
<dbReference type="SUPFAM" id="SSF53474">
    <property type="entry name" value="alpha/beta-Hydrolases"/>
    <property type="match status" value="1"/>
</dbReference>
<evidence type="ECO:0000256" key="8">
    <source>
        <dbReference type="ARBA" id="ARBA00022801"/>
    </source>
</evidence>
<dbReference type="SUPFAM" id="SSF100879">
    <property type="entry name" value="Lesion bypass DNA polymerase (Y-family), little finger domain"/>
    <property type="match status" value="1"/>
</dbReference>
<evidence type="ECO:0000256" key="5">
    <source>
        <dbReference type="ARBA" id="ARBA00022729"/>
    </source>
</evidence>
<name>A0AAN7AC22_9PEZI</name>
<dbReference type="Proteomes" id="UP001302321">
    <property type="component" value="Unassembled WGS sequence"/>
</dbReference>
<keyword evidence="5 14" id="KW-0732">Signal</keyword>
<proteinExistence type="inferred from homology"/>
<dbReference type="EMBL" id="MU866092">
    <property type="protein sequence ID" value="KAK4180999.1"/>
    <property type="molecule type" value="Genomic_DNA"/>
</dbReference>
<dbReference type="FunFam" id="1.10.150.810:FF:000001">
    <property type="entry name" value="DNA polymerase kappa"/>
    <property type="match status" value="1"/>
</dbReference>
<dbReference type="FunFam" id="1.10.150.810:FF:000003">
    <property type="entry name" value="DNA polymerase kappa subunit"/>
    <property type="match status" value="1"/>
</dbReference>
<evidence type="ECO:0000256" key="1">
    <source>
        <dbReference type="ARBA" id="ARBA00004173"/>
    </source>
</evidence>
<dbReference type="Gene3D" id="3.30.160.60">
    <property type="entry name" value="Classic Zinc Finger"/>
    <property type="match status" value="1"/>
</dbReference>
<dbReference type="CDD" id="cd03586">
    <property type="entry name" value="PolY_Pol_IV_kappa"/>
    <property type="match status" value="1"/>
</dbReference>
<gene>
    <name evidence="17" type="ORF">QBC36DRAFT_342536</name>
</gene>
<dbReference type="AlphaFoldDB" id="A0AAN7AC22"/>
<evidence type="ECO:0000256" key="10">
    <source>
        <dbReference type="ARBA" id="ARBA00022837"/>
    </source>
</evidence>
<evidence type="ECO:0000256" key="9">
    <source>
        <dbReference type="ARBA" id="ARBA00022833"/>
    </source>
</evidence>
<dbReference type="GO" id="GO:0008270">
    <property type="term" value="F:zinc ion binding"/>
    <property type="evidence" value="ECO:0007669"/>
    <property type="project" value="UniProtKB-KW"/>
</dbReference>
<reference evidence="17" key="1">
    <citation type="journal article" date="2023" name="Mol. Phylogenet. Evol.">
        <title>Genome-scale phylogeny and comparative genomics of the fungal order Sordariales.</title>
        <authorList>
            <person name="Hensen N."/>
            <person name="Bonometti L."/>
            <person name="Westerberg I."/>
            <person name="Brannstrom I.O."/>
            <person name="Guillou S."/>
            <person name="Cros-Aarteil S."/>
            <person name="Calhoun S."/>
            <person name="Haridas S."/>
            <person name="Kuo A."/>
            <person name="Mondo S."/>
            <person name="Pangilinan J."/>
            <person name="Riley R."/>
            <person name="LaButti K."/>
            <person name="Andreopoulos B."/>
            <person name="Lipzen A."/>
            <person name="Chen C."/>
            <person name="Yan M."/>
            <person name="Daum C."/>
            <person name="Ng V."/>
            <person name="Clum A."/>
            <person name="Steindorff A."/>
            <person name="Ohm R.A."/>
            <person name="Martin F."/>
            <person name="Silar P."/>
            <person name="Natvig D.O."/>
            <person name="Lalanne C."/>
            <person name="Gautier V."/>
            <person name="Ament-Velasquez S.L."/>
            <person name="Kruys A."/>
            <person name="Hutchinson M.I."/>
            <person name="Powell A.J."/>
            <person name="Barry K."/>
            <person name="Miller A.N."/>
            <person name="Grigoriev I.V."/>
            <person name="Debuchy R."/>
            <person name="Gladieux P."/>
            <person name="Hiltunen Thoren M."/>
            <person name="Johannesson H."/>
        </authorList>
    </citation>
    <scope>NUCLEOTIDE SEQUENCE</scope>
    <source>
        <strain evidence="17">CBS 892.96</strain>
    </source>
</reference>
<dbReference type="Gene3D" id="1.10.150.810">
    <property type="match status" value="1"/>
</dbReference>
<feature type="region of interest" description="Disordered" evidence="15">
    <location>
        <begin position="996"/>
        <end position="1017"/>
    </location>
</feature>
<evidence type="ECO:0000256" key="4">
    <source>
        <dbReference type="ARBA" id="ARBA00022723"/>
    </source>
</evidence>
<keyword evidence="3" id="KW-0719">Serine esterase</keyword>
<comment type="subcellular location">
    <subcellularLocation>
        <location evidence="1">Mitochondrion</location>
    </subcellularLocation>
</comment>
<dbReference type="Gene3D" id="3.30.70.270">
    <property type="match status" value="2"/>
</dbReference>
<dbReference type="NCBIfam" id="NF002677">
    <property type="entry name" value="PRK02406.1"/>
    <property type="match status" value="1"/>
</dbReference>
<dbReference type="Pfam" id="PF07519">
    <property type="entry name" value="Tannase"/>
    <property type="match status" value="2"/>
</dbReference>
<feature type="chain" id="PRO_5042663747" description="Carboxylic ester hydrolase" evidence="14">
    <location>
        <begin position="20"/>
        <end position="1152"/>
    </location>
</feature>
<evidence type="ECO:0000256" key="2">
    <source>
        <dbReference type="ARBA" id="ARBA00006249"/>
    </source>
</evidence>
<evidence type="ECO:0000313" key="17">
    <source>
        <dbReference type="EMBL" id="KAK4180999.1"/>
    </source>
</evidence>
<dbReference type="GO" id="GO:0003887">
    <property type="term" value="F:DNA-directed DNA polymerase activity"/>
    <property type="evidence" value="ECO:0007669"/>
    <property type="project" value="InterPro"/>
</dbReference>
<dbReference type="PANTHER" id="PTHR11076:SF33">
    <property type="entry name" value="DNA POLYMERASE KAPPA"/>
    <property type="match status" value="1"/>
</dbReference>
<reference evidence="17" key="2">
    <citation type="submission" date="2023-05" db="EMBL/GenBank/DDBJ databases">
        <authorList>
            <consortium name="Lawrence Berkeley National Laboratory"/>
            <person name="Steindorff A."/>
            <person name="Hensen N."/>
            <person name="Bonometti L."/>
            <person name="Westerberg I."/>
            <person name="Brannstrom I.O."/>
            <person name="Guillou S."/>
            <person name="Cros-Aarteil S."/>
            <person name="Calhoun S."/>
            <person name="Haridas S."/>
            <person name="Kuo A."/>
            <person name="Mondo S."/>
            <person name="Pangilinan J."/>
            <person name="Riley R."/>
            <person name="Labutti K."/>
            <person name="Andreopoulos B."/>
            <person name="Lipzen A."/>
            <person name="Chen C."/>
            <person name="Yanf M."/>
            <person name="Daum C."/>
            <person name="Ng V."/>
            <person name="Clum A."/>
            <person name="Ohm R."/>
            <person name="Martin F."/>
            <person name="Silar P."/>
            <person name="Natvig D."/>
            <person name="Lalanne C."/>
            <person name="Gautier V."/>
            <person name="Ament-Velasquez S.L."/>
            <person name="Kruys A."/>
            <person name="Hutchinson M.I."/>
            <person name="Powell A.J."/>
            <person name="Barry K."/>
            <person name="Miller A.N."/>
            <person name="Grigoriev I.V."/>
            <person name="Debuchy R."/>
            <person name="Gladieux P."/>
            <person name="Thoren M.H."/>
            <person name="Johannesson H."/>
        </authorList>
    </citation>
    <scope>NUCLEOTIDE SEQUENCE</scope>
    <source>
        <strain evidence="17">CBS 892.96</strain>
    </source>
</reference>
<dbReference type="GO" id="GO:0005739">
    <property type="term" value="C:mitochondrion"/>
    <property type="evidence" value="ECO:0007669"/>
    <property type="project" value="UniProtKB-SubCell"/>
</dbReference>
<dbReference type="SUPFAM" id="SSF56672">
    <property type="entry name" value="DNA/RNA polymerases"/>
    <property type="match status" value="1"/>
</dbReference>
<evidence type="ECO:0000256" key="14">
    <source>
        <dbReference type="RuleBase" id="RU361238"/>
    </source>
</evidence>
<dbReference type="EC" id="3.1.1.-" evidence="14"/>
<feature type="compositionally biased region" description="Basic and acidic residues" evidence="15">
    <location>
        <begin position="1061"/>
        <end position="1074"/>
    </location>
</feature>
<dbReference type="GO" id="GO:0030600">
    <property type="term" value="F:feruloyl esterase activity"/>
    <property type="evidence" value="ECO:0007669"/>
    <property type="project" value="UniProtKB-ARBA"/>
</dbReference>
<evidence type="ECO:0000256" key="7">
    <source>
        <dbReference type="ARBA" id="ARBA00022771"/>
    </source>
</evidence>
<keyword evidence="6" id="KW-0227">DNA damage</keyword>
<feature type="domain" description="UmuC" evidence="16">
    <location>
        <begin position="644"/>
        <end position="823"/>
    </location>
</feature>
<dbReference type="GO" id="GO:0005634">
    <property type="term" value="C:nucleus"/>
    <property type="evidence" value="ECO:0007669"/>
    <property type="project" value="TreeGrafter"/>
</dbReference>
<dbReference type="InterPro" id="IPR006642">
    <property type="entry name" value="Rad18_UBZ4"/>
</dbReference>
<keyword evidence="18" id="KW-1185">Reference proteome</keyword>
<protein>
    <recommendedName>
        <fullName evidence="14">Carboxylic ester hydrolase</fullName>
        <ecNumber evidence="14">3.1.1.-</ecNumber>
    </recommendedName>
</protein>
<keyword evidence="7" id="KW-0863">Zinc-finger</keyword>
<dbReference type="FunFam" id="3.40.1170.60:FF:000012">
    <property type="entry name" value="Putative DNA-directed polymerase kappa"/>
    <property type="match status" value="1"/>
</dbReference>
<dbReference type="Pfam" id="PF00817">
    <property type="entry name" value="IMS"/>
    <property type="match status" value="1"/>
</dbReference>
<evidence type="ECO:0000256" key="3">
    <source>
        <dbReference type="ARBA" id="ARBA00022487"/>
    </source>
</evidence>
<evidence type="ECO:0000256" key="6">
    <source>
        <dbReference type="ARBA" id="ARBA00022763"/>
    </source>
</evidence>
<dbReference type="InterPro" id="IPR036775">
    <property type="entry name" value="DNA_pol_Y-fam_lit_finger_sf"/>
</dbReference>
<comment type="similarity">
    <text evidence="2 14">Belongs to the tannase family.</text>
</comment>
<dbReference type="InterPro" id="IPR022880">
    <property type="entry name" value="DNApol_IV"/>
</dbReference>
<dbReference type="GO" id="GO:0070987">
    <property type="term" value="P:error-free translesion synthesis"/>
    <property type="evidence" value="ECO:0007669"/>
    <property type="project" value="UniProtKB-ARBA"/>
</dbReference>
<keyword evidence="8 14" id="KW-0378">Hydrolase</keyword>
<dbReference type="SMART" id="SM00734">
    <property type="entry name" value="ZnF_Rad18"/>
    <property type="match status" value="1"/>
</dbReference>
<dbReference type="GO" id="GO:0006281">
    <property type="term" value="P:DNA repair"/>
    <property type="evidence" value="ECO:0007669"/>
    <property type="project" value="UniProtKB-KW"/>
</dbReference>
<evidence type="ECO:0000313" key="18">
    <source>
        <dbReference type="Proteomes" id="UP001302321"/>
    </source>
</evidence>
<evidence type="ECO:0000256" key="11">
    <source>
        <dbReference type="ARBA" id="ARBA00023128"/>
    </source>
</evidence>
<dbReference type="FunFam" id="3.30.1490.100:FF:000010">
    <property type="entry name" value="DNA-directed polymerase kappa"/>
    <property type="match status" value="1"/>
</dbReference>
<evidence type="ECO:0000256" key="13">
    <source>
        <dbReference type="ARBA" id="ARBA00023204"/>
    </source>
</evidence>
<dbReference type="Gene3D" id="1.10.150.20">
    <property type="entry name" value="5' to 3' exonuclease, C-terminal subdomain"/>
    <property type="match status" value="1"/>
</dbReference>
<dbReference type="InterPro" id="IPR043502">
    <property type="entry name" value="DNA/RNA_pol_sf"/>
</dbReference>
<accession>A0AAN7AC22</accession>
<dbReference type="Gene3D" id="3.40.1170.60">
    <property type="match status" value="1"/>
</dbReference>
<dbReference type="PROSITE" id="PS50173">
    <property type="entry name" value="UMUC"/>
    <property type="match status" value="1"/>
</dbReference>
<keyword evidence="4" id="KW-0479">Metal-binding</keyword>
<feature type="signal peptide" evidence="14">
    <location>
        <begin position="1"/>
        <end position="19"/>
    </location>
</feature>
<keyword evidence="10" id="KW-0106">Calcium</keyword>
<keyword evidence="12" id="KW-1015">Disulfide bond</keyword>
<keyword evidence="9" id="KW-0862">Zinc</keyword>
<dbReference type="InterPro" id="IPR011118">
    <property type="entry name" value="Tannase/feruloyl_esterase"/>
</dbReference>
<dbReference type="Pfam" id="PF11799">
    <property type="entry name" value="IMS_C"/>
    <property type="match status" value="1"/>
</dbReference>
<keyword evidence="13" id="KW-0234">DNA repair</keyword>
<dbReference type="GO" id="GO:0042276">
    <property type="term" value="P:error-prone translesion synthesis"/>
    <property type="evidence" value="ECO:0007669"/>
    <property type="project" value="TreeGrafter"/>
</dbReference>
<dbReference type="InterPro" id="IPR050116">
    <property type="entry name" value="DNA_polymerase-Y"/>
</dbReference>
<evidence type="ECO:0000256" key="15">
    <source>
        <dbReference type="SAM" id="MobiDB-lite"/>
    </source>
</evidence>
<dbReference type="FunFam" id="3.30.70.270:FF:000014">
    <property type="entry name" value="DNA polymerase kappa subunit"/>
    <property type="match status" value="1"/>
</dbReference>
<evidence type="ECO:0000256" key="12">
    <source>
        <dbReference type="ARBA" id="ARBA00023157"/>
    </source>
</evidence>